<name>A0A2A6ZD20_9FIRM</name>
<dbReference type="SUPFAM" id="SSF52540">
    <property type="entry name" value="P-loop containing nucleoside triphosphate hydrolases"/>
    <property type="match status" value="1"/>
</dbReference>
<reference evidence="5 6" key="1">
    <citation type="journal article" date="2017" name="Front. Microbiol.">
        <title>New Insights into the Diversity of the Genus Faecalibacterium.</title>
        <authorList>
            <person name="Benevides L."/>
            <person name="Burman S."/>
            <person name="Martin R."/>
            <person name="Robert V."/>
            <person name="Thomas M."/>
            <person name="Miquel S."/>
            <person name="Chain F."/>
            <person name="Sokol H."/>
            <person name="Bermudez-Humaran L.G."/>
            <person name="Morrison M."/>
            <person name="Langella P."/>
            <person name="Azevedo V.A."/>
            <person name="Chatel J.M."/>
            <person name="Soares S."/>
        </authorList>
    </citation>
    <scope>NUCLEOTIDE SEQUENCE [LARGE SCALE GENOMIC DNA]</scope>
    <source>
        <strain evidence="6">CNCM I-4540</strain>
    </source>
</reference>
<dbReference type="Gene3D" id="1.10.8.60">
    <property type="match status" value="1"/>
</dbReference>
<dbReference type="InterPro" id="IPR050773">
    <property type="entry name" value="CbxX/CfxQ_RuBisCO_ESX"/>
</dbReference>
<evidence type="ECO:0000256" key="3">
    <source>
        <dbReference type="ARBA" id="ARBA00022840"/>
    </source>
</evidence>
<dbReference type="Gene3D" id="3.40.50.300">
    <property type="entry name" value="P-loop containing nucleotide triphosphate hydrolases"/>
    <property type="match status" value="1"/>
</dbReference>
<keyword evidence="6" id="KW-1185">Reference proteome</keyword>
<comment type="caution">
    <text evidence="5">The sequence shown here is derived from an EMBL/GenBank/DDBJ whole genome shotgun (WGS) entry which is preliminary data.</text>
</comment>
<dbReference type="GO" id="GO:0005524">
    <property type="term" value="F:ATP binding"/>
    <property type="evidence" value="ECO:0007669"/>
    <property type="project" value="UniProtKB-KW"/>
</dbReference>
<accession>A0A2A6ZD20</accession>
<evidence type="ECO:0000313" key="6">
    <source>
        <dbReference type="Proteomes" id="UP000220752"/>
    </source>
</evidence>
<dbReference type="SMART" id="SM00382">
    <property type="entry name" value="AAA"/>
    <property type="match status" value="1"/>
</dbReference>
<evidence type="ECO:0000256" key="1">
    <source>
        <dbReference type="ARBA" id="ARBA00010378"/>
    </source>
</evidence>
<dbReference type="Proteomes" id="UP000220752">
    <property type="component" value="Unassembled WGS sequence"/>
</dbReference>
<dbReference type="PANTHER" id="PTHR43392">
    <property type="entry name" value="AAA-TYPE ATPASE FAMILY PROTEIN / ANKYRIN REPEAT FAMILY PROTEIN"/>
    <property type="match status" value="1"/>
</dbReference>
<dbReference type="AlphaFoldDB" id="A0A2A6ZD20"/>
<dbReference type="InterPro" id="IPR003959">
    <property type="entry name" value="ATPase_AAA_core"/>
</dbReference>
<dbReference type="PANTHER" id="PTHR43392:SF2">
    <property type="entry name" value="AAA-TYPE ATPASE FAMILY PROTEIN _ ANKYRIN REPEAT FAMILY PROTEIN"/>
    <property type="match status" value="1"/>
</dbReference>
<dbReference type="Pfam" id="PF17866">
    <property type="entry name" value="AAA_lid_6"/>
    <property type="match status" value="1"/>
</dbReference>
<sequence length="681" mass="73003">MAYTDDWENLMNGVFGAGGRPRFGGTAQPESKTLKAKAPAVPDLNAALLENQKQLDALLKKQNAQLKTQDTAVQSALEDSRQMLRDMEADGLLAKGTADVTAEHLGSFEGLAVEVKKTVLGQDAFVDSVVRAMRRPFVLGTERPAARNVILICGGAGTGRHFALEETARIMAARGLLQSDKTAVVDLALYPNSGAEKLFLQDLYAALHAPGEIVIFEHYESCHAAFLKTLADLAVKGSAPLSSRYLVNKEGILVDAGTALAPGAVSSITPCGKYLIFFSRKGRDALADKFGAPFVAAVGDVCETSAFAREDLAALAAQQLNALAQKVSARLGLTLSAGADVRDYVAAQCSKEKGAAGLAECCDKMFRALSEYCLQTDAKLTGTVTLTAKPEGVWFSLNDQPEQELSALLPAEYTGAVDEIRAELNGLVGLGAVKEYVFGLADNLQVQQRRAAAGFKTASLSMHMIFTGNPGTGKTTIARLVAKYLKAIGALKGGQLVEVTRADLVGRYTGHTAPLTNSVIESALGGVLFIDEAYSLYRGEQDSFGLEAIDTLVKGMEDHRDELVVVLAGYTREMEVFLTANSGLASRFPNKIEFPDYTADELLDITNVLAKGKGYRLAEGCTFPLLGYYKRRQALDSRTAGNGRLARNTLEKAIFHQSRRLVAEPAAELDLILPSDLEFEE</sequence>
<dbReference type="FunFam" id="3.40.50.300:FF:000216">
    <property type="entry name" value="Type VII secretion ATPase EccA"/>
    <property type="match status" value="1"/>
</dbReference>
<organism evidence="5 6">
    <name type="scientific">Faecalibacterium langellae</name>
    <dbReference type="NCBI Taxonomy" id="3435293"/>
    <lineage>
        <taxon>Bacteria</taxon>
        <taxon>Bacillati</taxon>
        <taxon>Bacillota</taxon>
        <taxon>Clostridia</taxon>
        <taxon>Eubacteriales</taxon>
        <taxon>Oscillospiraceae</taxon>
        <taxon>Faecalibacterium</taxon>
    </lineage>
</organism>
<evidence type="ECO:0000259" key="4">
    <source>
        <dbReference type="SMART" id="SM00382"/>
    </source>
</evidence>
<dbReference type="PRINTS" id="PR00819">
    <property type="entry name" value="CBXCFQXSUPER"/>
</dbReference>
<proteinExistence type="inferred from homology"/>
<feature type="domain" description="AAA+ ATPase" evidence="4">
    <location>
        <begin position="460"/>
        <end position="598"/>
    </location>
</feature>
<dbReference type="InterPro" id="IPR041627">
    <property type="entry name" value="AAA_lid_6"/>
</dbReference>
<keyword evidence="2" id="KW-0547">Nucleotide-binding</keyword>
<gene>
    <name evidence="5" type="ORF">CGS46_04715</name>
</gene>
<dbReference type="Pfam" id="PF00004">
    <property type="entry name" value="AAA"/>
    <property type="match status" value="1"/>
</dbReference>
<evidence type="ECO:0000256" key="2">
    <source>
        <dbReference type="ARBA" id="ARBA00022741"/>
    </source>
</evidence>
<dbReference type="CDD" id="cd00009">
    <property type="entry name" value="AAA"/>
    <property type="match status" value="1"/>
</dbReference>
<dbReference type="EMBL" id="NMTQ01000020">
    <property type="protein sequence ID" value="PDX59277.1"/>
    <property type="molecule type" value="Genomic_DNA"/>
</dbReference>
<dbReference type="GO" id="GO:0016887">
    <property type="term" value="F:ATP hydrolysis activity"/>
    <property type="evidence" value="ECO:0007669"/>
    <property type="project" value="InterPro"/>
</dbReference>
<evidence type="ECO:0000313" key="5">
    <source>
        <dbReference type="EMBL" id="PDX59277.1"/>
    </source>
</evidence>
<dbReference type="InterPro" id="IPR003593">
    <property type="entry name" value="AAA+_ATPase"/>
</dbReference>
<protein>
    <submittedName>
        <fullName evidence="5">Stage V sporulation protein K</fullName>
    </submittedName>
</protein>
<comment type="similarity">
    <text evidence="1">Belongs to the CbxX/CfxQ family.</text>
</comment>
<keyword evidence="3" id="KW-0067">ATP-binding</keyword>
<dbReference type="InterPro" id="IPR027417">
    <property type="entry name" value="P-loop_NTPase"/>
</dbReference>
<dbReference type="InterPro" id="IPR000641">
    <property type="entry name" value="CbxX/CfxQ"/>
</dbReference>